<feature type="binding site" evidence="14">
    <location>
        <position position="261"/>
    </location>
    <ligand>
        <name>Ca(2+)</name>
        <dbReference type="ChEBI" id="CHEBI:29108"/>
        <label>1</label>
    </ligand>
</feature>
<dbReference type="OrthoDB" id="5855429at2759"/>
<gene>
    <name evidence="20" type="ORF">GWI33_004301</name>
</gene>
<feature type="active site" evidence="13 16">
    <location>
        <position position="398"/>
    </location>
</feature>
<feature type="disulfide bond" evidence="15">
    <location>
        <begin position="484"/>
        <end position="509"/>
    </location>
</feature>
<comment type="caution">
    <text evidence="20">The sequence shown here is derived from an EMBL/GenBank/DDBJ whole genome shotgun (WGS) entry which is preliminary data.</text>
</comment>
<evidence type="ECO:0000256" key="8">
    <source>
        <dbReference type="ARBA" id="ARBA00022801"/>
    </source>
</evidence>
<feature type="disulfide bond" evidence="15">
    <location>
        <begin position="576"/>
        <end position="614"/>
    </location>
</feature>
<keyword evidence="12" id="KW-0325">Glycoprotein</keyword>
<dbReference type="Gene3D" id="2.20.100.10">
    <property type="entry name" value="Thrombospondin type-1 (TSP1) repeat"/>
    <property type="match status" value="3"/>
</dbReference>
<dbReference type="PANTHER" id="PTHR13723">
    <property type="entry name" value="ADAMTS A DISINTEGRIN AND METALLOPROTEASE WITH THROMBOSPONDIN MOTIFS PROTEASE"/>
    <property type="match status" value="1"/>
</dbReference>
<evidence type="ECO:0000256" key="9">
    <source>
        <dbReference type="ARBA" id="ARBA00022833"/>
    </source>
</evidence>
<feature type="disulfide bond" evidence="15">
    <location>
        <begin position="587"/>
        <end position="599"/>
    </location>
</feature>
<organism evidence="20 21">
    <name type="scientific">Rhynchophorus ferrugineus</name>
    <name type="common">Red palm weevil</name>
    <name type="synonym">Curculio ferrugineus</name>
    <dbReference type="NCBI Taxonomy" id="354439"/>
    <lineage>
        <taxon>Eukaryota</taxon>
        <taxon>Metazoa</taxon>
        <taxon>Ecdysozoa</taxon>
        <taxon>Arthropoda</taxon>
        <taxon>Hexapoda</taxon>
        <taxon>Insecta</taxon>
        <taxon>Pterygota</taxon>
        <taxon>Neoptera</taxon>
        <taxon>Endopterygota</taxon>
        <taxon>Coleoptera</taxon>
        <taxon>Polyphaga</taxon>
        <taxon>Cucujiformia</taxon>
        <taxon>Curculionidae</taxon>
        <taxon>Dryophthorinae</taxon>
        <taxon>Rhynchophorus</taxon>
    </lineage>
</organism>
<evidence type="ECO:0000256" key="11">
    <source>
        <dbReference type="ARBA" id="ARBA00023157"/>
    </source>
</evidence>
<dbReference type="PRINTS" id="PR01705">
    <property type="entry name" value="TSP1REPEAT"/>
</dbReference>
<comment type="subcellular location">
    <subcellularLocation>
        <location evidence="1">Secreted</location>
        <location evidence="1">Extracellular space</location>
        <location evidence="1">Extracellular matrix</location>
    </subcellularLocation>
</comment>
<keyword evidence="14" id="KW-0106">Calcium</keyword>
<dbReference type="PROSITE" id="PS50215">
    <property type="entry name" value="ADAM_MEPRO"/>
    <property type="match status" value="1"/>
</dbReference>
<dbReference type="PROSITE" id="PS50900">
    <property type="entry name" value="PLAC"/>
    <property type="match status" value="1"/>
</dbReference>
<feature type="disulfide bond" evidence="15">
    <location>
        <begin position="531"/>
        <end position="542"/>
    </location>
</feature>
<dbReference type="Pfam" id="PF17771">
    <property type="entry name" value="ADAMTS_CR_2"/>
    <property type="match status" value="1"/>
</dbReference>
<dbReference type="SUPFAM" id="SSF82895">
    <property type="entry name" value="TSP-1 type 1 repeat"/>
    <property type="match status" value="4"/>
</dbReference>
<dbReference type="FunFam" id="2.20.100.10:FF:000001">
    <property type="entry name" value="semaphorin-5A isoform X1"/>
    <property type="match status" value="1"/>
</dbReference>
<keyword evidence="2" id="KW-0964">Secreted</keyword>
<keyword evidence="9 14" id="KW-0862">Zinc</keyword>
<feature type="domain" description="PLAC" evidence="19">
    <location>
        <begin position="1046"/>
        <end position="1084"/>
    </location>
</feature>
<feature type="disulfide bond" evidence="15">
    <location>
        <begin position="504"/>
        <end position="537"/>
    </location>
</feature>
<keyword evidence="5 14" id="KW-0479">Metal-binding</keyword>
<dbReference type="SMART" id="SM00209">
    <property type="entry name" value="TSP1"/>
    <property type="match status" value="4"/>
</dbReference>
<dbReference type="InterPro" id="IPR010909">
    <property type="entry name" value="PLAC"/>
</dbReference>
<evidence type="ECO:0000256" key="6">
    <source>
        <dbReference type="ARBA" id="ARBA00022729"/>
    </source>
</evidence>
<feature type="binding site" evidence="14">
    <location>
        <position position="352"/>
    </location>
    <ligand>
        <name>Ca(2+)</name>
        <dbReference type="ChEBI" id="CHEBI:29108"/>
        <label>1</label>
    </ligand>
</feature>
<dbReference type="InterPro" id="IPR013273">
    <property type="entry name" value="ADAMTS/ADAMTS-like"/>
</dbReference>
<evidence type="ECO:0000256" key="14">
    <source>
        <dbReference type="PIRSR" id="PIRSR613273-2"/>
    </source>
</evidence>
<dbReference type="PANTHER" id="PTHR13723:SF304">
    <property type="entry name" value="A DISINTEGRIN AND METALLOPROTEINASE WITH THROMBOSPONDIN MOTIFS 2-LIKE PROTEIN"/>
    <property type="match status" value="1"/>
</dbReference>
<dbReference type="Pfam" id="PF01421">
    <property type="entry name" value="Reprolysin"/>
    <property type="match status" value="1"/>
</dbReference>
<feature type="binding site" evidence="14">
    <location>
        <position position="457"/>
    </location>
    <ligand>
        <name>Ca(2+)</name>
        <dbReference type="ChEBI" id="CHEBI:29108"/>
        <label>1</label>
    </ligand>
</feature>
<dbReference type="GO" id="GO:0006508">
    <property type="term" value="P:proteolysis"/>
    <property type="evidence" value="ECO:0007669"/>
    <property type="project" value="UniProtKB-KW"/>
</dbReference>
<dbReference type="PRINTS" id="PR01857">
    <property type="entry name" value="ADAMTSFAMILY"/>
</dbReference>
<evidence type="ECO:0000256" key="15">
    <source>
        <dbReference type="PIRSR" id="PIRSR613273-3"/>
    </source>
</evidence>
<evidence type="ECO:0000256" key="12">
    <source>
        <dbReference type="ARBA" id="ARBA00023180"/>
    </source>
</evidence>
<dbReference type="Pfam" id="PF00090">
    <property type="entry name" value="TSP_1"/>
    <property type="match status" value="1"/>
</dbReference>
<dbReference type="EMBL" id="JAACXV010000227">
    <property type="protein sequence ID" value="KAF7281742.1"/>
    <property type="molecule type" value="Genomic_DNA"/>
</dbReference>
<dbReference type="InterPro" id="IPR001590">
    <property type="entry name" value="Peptidase_M12B"/>
</dbReference>
<dbReference type="GO" id="GO:0030198">
    <property type="term" value="P:extracellular matrix organization"/>
    <property type="evidence" value="ECO:0007669"/>
    <property type="project" value="InterPro"/>
</dbReference>
<evidence type="ECO:0000259" key="18">
    <source>
        <dbReference type="PROSITE" id="PS50215"/>
    </source>
</evidence>
<dbReference type="CDD" id="cd04273">
    <property type="entry name" value="ZnMc_ADAMTS_like"/>
    <property type="match status" value="1"/>
</dbReference>
<evidence type="ECO:0000256" key="3">
    <source>
        <dbReference type="ARBA" id="ARBA00022530"/>
    </source>
</evidence>
<feature type="signal peptide" evidence="17">
    <location>
        <begin position="1"/>
        <end position="21"/>
    </location>
</feature>
<keyword evidence="6 17" id="KW-0732">Signal</keyword>
<keyword evidence="8" id="KW-0378">Hydrolase</keyword>
<evidence type="ECO:0000313" key="20">
    <source>
        <dbReference type="EMBL" id="KAF7281742.1"/>
    </source>
</evidence>
<evidence type="ECO:0000256" key="16">
    <source>
        <dbReference type="PROSITE-ProRule" id="PRU00276"/>
    </source>
</evidence>
<keyword evidence="3" id="KW-0272">Extracellular matrix</keyword>
<dbReference type="Pfam" id="PF19030">
    <property type="entry name" value="TSP1_ADAMTS"/>
    <property type="match status" value="3"/>
</dbReference>
<keyword evidence="4" id="KW-0645">Protease</keyword>
<comment type="cofactor">
    <cofactor evidence="14">
        <name>Zn(2+)</name>
        <dbReference type="ChEBI" id="CHEBI:29105"/>
    </cofactor>
    <text evidence="14">Binds 1 zinc ion per subunit.</text>
</comment>
<proteinExistence type="predicted"/>
<feature type="disulfide bond" evidence="15">
    <location>
        <begin position="495"/>
        <end position="518"/>
    </location>
</feature>
<sequence length="1104" mass="124165">MSWKLLLFQLLHFIFTSTCFTDLPLLDNDVENAEIVYPTVSSNMLSGEEVTLVLLGKWILIFYNDGNLQLHSNLKAEWIHDDHIPPVQAILVECDHKTGVVYGMEMTSRAAISICGSMFSGYFQSKENFYFFQPVDEATGKHVLYKSDVKSDSRKRSPRSAPSFQPDWMFNLTGDTFDILGNESDSDVDLDHHHHSGQGIVNETERKTDNGSTEIPMEYLRGGSSGGYDEENGYFYDSAWSALAVHAHRWSGHNLPTRWLEIAVAVDYTLISFHGRDKVQQYVLSLMNIVSAIYQDPSLGANLKLVISRLLLYEHKKHGVVRSGNAKKSLENVNIWNRKLHALLKPDQPRHDVAVWLTRSDIGGPSGYAPVGGVCDPKRSCSLNRDEGLTSAFIIAHEVAHILGLSHDGDMKSGNNCDEDALDGSVMAPMVAATFSKFSWSACSKKEFQEKVSNWGCLNNPPDEQHEILLNATLQTIFSMDEQCRMEFGDGYSMCSTFDVTEPCSHLWCGHKDNPYVCKTKKGPPLEGTECGFGKWCLNGYCSDVGQTFDKIPIVLNPQHGGWGNWGPWGPCARTCGTGVQYRSRKCDNPKPSYGGKGCEGENEDWRLCNNSPCKEPSDIRAEQCRMLPKVFNMPSETWYPYENKEDDKKCKFSCVNEKQKFVFPTEEDLPDGTPCSYDNMDNICVKGKCYKVGCDGILNSSLTRDSCGVCGGDDSQCLKADSTVKKILKRDISRISVIPKMAQHIKVESVVDTEQPHLGFILKNRRKKGKAGYTITIPNKSLLTKVVEGTKFFYQKQGSNHKLWGTGPIMSETVIMVMASEKDISKGQYINVSTNVQYSIQKDYLLPSKRFVWMLGGWGPCSTSCGGGKRQKTVACWDNQADKLVKKKFCSLLQKPVLDTESCNNFSCDFSWIPGEWEPCSKTCGYLGVQYRELYCVPKSLFDTVENSSAVLVKPWKYMVNPNKCIKKKPDDFRHCNRKPCPVYWQYGNWSECSVRCGVGITSLSAHCPATGDGICLEQAPPPRTQQCLGDLSRNNNKLCKGRRTTKICKRDNSKYCGFELLQRYCKLKGFRNLCCKSCEDFGNYNADHFQDEIKVLTYQNFI</sequence>
<dbReference type="AlphaFoldDB" id="A0A834IXC0"/>
<name>A0A834IXC0_RHYFE</name>
<dbReference type="PROSITE" id="PS50092">
    <property type="entry name" value="TSP1"/>
    <property type="match status" value="4"/>
</dbReference>
<dbReference type="InterPro" id="IPR036383">
    <property type="entry name" value="TSP1_rpt_sf"/>
</dbReference>
<reference evidence="20" key="1">
    <citation type="submission" date="2020-08" db="EMBL/GenBank/DDBJ databases">
        <title>Genome sequencing and assembly of the red palm weevil Rhynchophorus ferrugineus.</title>
        <authorList>
            <person name="Dias G.B."/>
            <person name="Bergman C.M."/>
            <person name="Manee M."/>
        </authorList>
    </citation>
    <scope>NUCLEOTIDE SEQUENCE</scope>
    <source>
        <strain evidence="20">AA-2017</strain>
        <tissue evidence="20">Whole larva</tissue>
    </source>
</reference>
<dbReference type="InterPro" id="IPR000884">
    <property type="entry name" value="TSP1_rpt"/>
</dbReference>
<evidence type="ECO:0000256" key="10">
    <source>
        <dbReference type="ARBA" id="ARBA00023049"/>
    </source>
</evidence>
<dbReference type="Gene3D" id="3.40.1620.60">
    <property type="match status" value="1"/>
</dbReference>
<dbReference type="GO" id="GO:0046872">
    <property type="term" value="F:metal ion binding"/>
    <property type="evidence" value="ECO:0007669"/>
    <property type="project" value="UniProtKB-KW"/>
</dbReference>
<evidence type="ECO:0000256" key="2">
    <source>
        <dbReference type="ARBA" id="ARBA00022525"/>
    </source>
</evidence>
<keyword evidence="10" id="KW-0482">Metalloprotease</keyword>
<protein>
    <submittedName>
        <fullName evidence="20">Uncharacterized protein</fullName>
    </submittedName>
</protein>
<evidence type="ECO:0000256" key="17">
    <source>
        <dbReference type="SAM" id="SignalP"/>
    </source>
</evidence>
<dbReference type="Proteomes" id="UP000625711">
    <property type="component" value="Unassembled WGS sequence"/>
</dbReference>
<feature type="disulfide bond" evidence="15">
    <location>
        <begin position="572"/>
        <end position="609"/>
    </location>
</feature>
<evidence type="ECO:0000259" key="19">
    <source>
        <dbReference type="PROSITE" id="PS50900"/>
    </source>
</evidence>
<feature type="binding site" evidence="14 16">
    <location>
        <position position="401"/>
    </location>
    <ligand>
        <name>Zn(2+)</name>
        <dbReference type="ChEBI" id="CHEBI:29105"/>
        <note>catalytic</note>
    </ligand>
</feature>
<feature type="disulfide bond" evidence="15">
    <location>
        <begin position="375"/>
        <end position="457"/>
    </location>
</feature>
<accession>A0A834IXC0</accession>
<evidence type="ECO:0000256" key="1">
    <source>
        <dbReference type="ARBA" id="ARBA00004498"/>
    </source>
</evidence>
<evidence type="ECO:0000313" key="21">
    <source>
        <dbReference type="Proteomes" id="UP000625711"/>
    </source>
</evidence>
<dbReference type="Gene3D" id="3.40.390.10">
    <property type="entry name" value="Collagenase (Catalytic Domain)"/>
    <property type="match status" value="1"/>
</dbReference>
<dbReference type="SUPFAM" id="SSF55486">
    <property type="entry name" value="Metalloproteases ('zincins'), catalytic domain"/>
    <property type="match status" value="1"/>
</dbReference>
<dbReference type="Gene3D" id="2.60.120.830">
    <property type="match status" value="1"/>
</dbReference>
<evidence type="ECO:0000256" key="13">
    <source>
        <dbReference type="PIRSR" id="PIRSR613273-1"/>
    </source>
</evidence>
<feature type="binding site" evidence="14 16">
    <location>
        <position position="407"/>
    </location>
    <ligand>
        <name>Zn(2+)</name>
        <dbReference type="ChEBI" id="CHEBI:29105"/>
        <note>catalytic</note>
    </ligand>
</feature>
<evidence type="ECO:0000256" key="4">
    <source>
        <dbReference type="ARBA" id="ARBA00022670"/>
    </source>
</evidence>
<evidence type="ECO:0000256" key="5">
    <source>
        <dbReference type="ARBA" id="ARBA00022723"/>
    </source>
</evidence>
<dbReference type="InterPro" id="IPR041645">
    <property type="entry name" value="ADAMTS_CR_2"/>
</dbReference>
<dbReference type="InterPro" id="IPR045371">
    <property type="entry name" value="ADAMTS_CR_3"/>
</dbReference>
<dbReference type="GO" id="GO:0004222">
    <property type="term" value="F:metalloendopeptidase activity"/>
    <property type="evidence" value="ECO:0007669"/>
    <property type="project" value="InterPro"/>
</dbReference>
<keyword evidence="21" id="KW-1185">Reference proteome</keyword>
<dbReference type="InterPro" id="IPR024079">
    <property type="entry name" value="MetalloPept_cat_dom_sf"/>
</dbReference>
<feature type="binding site" evidence="14">
    <location>
        <position position="261"/>
    </location>
    <ligand>
        <name>Ca(2+)</name>
        <dbReference type="ChEBI" id="CHEBI:29108"/>
        <label>2</label>
    </ligand>
</feature>
<evidence type="ECO:0000256" key="7">
    <source>
        <dbReference type="ARBA" id="ARBA00022737"/>
    </source>
</evidence>
<dbReference type="InterPro" id="IPR050439">
    <property type="entry name" value="ADAMTS_ADAMTS-like"/>
</dbReference>
<feature type="domain" description="Peptidase M12B" evidence="18">
    <location>
        <begin position="258"/>
        <end position="462"/>
    </location>
</feature>
<feature type="binding site" evidence="14 16">
    <location>
        <position position="397"/>
    </location>
    <ligand>
        <name>Zn(2+)</name>
        <dbReference type="ChEBI" id="CHEBI:29105"/>
        <note>catalytic</note>
    </ligand>
</feature>
<dbReference type="GO" id="GO:0031012">
    <property type="term" value="C:extracellular matrix"/>
    <property type="evidence" value="ECO:0007669"/>
    <property type="project" value="TreeGrafter"/>
</dbReference>
<comment type="caution">
    <text evidence="16">Lacks conserved residue(s) required for the propagation of feature annotation.</text>
</comment>
<keyword evidence="11 15" id="KW-1015">Disulfide bond</keyword>
<keyword evidence="7" id="KW-0677">Repeat</keyword>
<dbReference type="Pfam" id="PF19236">
    <property type="entry name" value="ADAMTS_CR_3"/>
    <property type="match status" value="1"/>
</dbReference>
<feature type="chain" id="PRO_5033032650" evidence="17">
    <location>
        <begin position="22"/>
        <end position="1104"/>
    </location>
</feature>